<dbReference type="HOGENOM" id="CLU_039592_4_1_11"/>
<dbReference type="Proteomes" id="UP000031121">
    <property type="component" value="Chromosome"/>
</dbReference>
<gene>
    <name evidence="12" type="ORF">JI75_05310</name>
</gene>
<dbReference type="GO" id="GO:0006633">
    <property type="term" value="P:fatty acid biosynthetic process"/>
    <property type="evidence" value="ECO:0007669"/>
    <property type="project" value="UniProtKB-KW"/>
</dbReference>
<feature type="domain" description="Beta-ketoacyl-[acyl-carrier-protein] synthase III N-terminal" evidence="11">
    <location>
        <begin position="123"/>
        <end position="204"/>
    </location>
</feature>
<protein>
    <submittedName>
        <fullName evidence="12">3-oxoacyl-ACP synthase</fullName>
    </submittedName>
</protein>
<dbReference type="SUPFAM" id="SSF53901">
    <property type="entry name" value="Thiolase-like"/>
    <property type="match status" value="1"/>
</dbReference>
<evidence type="ECO:0000256" key="8">
    <source>
        <dbReference type="ARBA" id="ARBA00023268"/>
    </source>
</evidence>
<dbReference type="GO" id="GO:0004315">
    <property type="term" value="F:3-oxoacyl-[acyl-carrier-protein] synthase activity"/>
    <property type="evidence" value="ECO:0007669"/>
    <property type="project" value="InterPro"/>
</dbReference>
<keyword evidence="8" id="KW-0511">Multifunctional enzyme</keyword>
<reference evidence="12 13" key="2">
    <citation type="journal article" date="2015" name="Genome Announc.">
        <title>Complete Genome Sequence of Coriobacteriaceae Strain 68-1-3, a Novel Mucus-Degrading Isolate from the Swine Intestinal Tract.</title>
        <authorList>
            <person name="Looft T."/>
            <person name="Bayles D.O."/>
            <person name="Alt D.P."/>
            <person name="Stanton T.B."/>
        </authorList>
    </citation>
    <scope>NUCLEOTIDE SEQUENCE [LARGE SCALE GENOMIC DNA]</scope>
    <source>
        <strain evidence="12 13">68-1-3</strain>
    </source>
</reference>
<evidence type="ECO:0000256" key="4">
    <source>
        <dbReference type="ARBA" id="ARBA00022679"/>
    </source>
</evidence>
<dbReference type="Pfam" id="PF08541">
    <property type="entry name" value="ACP_syn_III_C"/>
    <property type="match status" value="1"/>
</dbReference>
<evidence type="ECO:0000256" key="1">
    <source>
        <dbReference type="ARBA" id="ARBA00005189"/>
    </source>
</evidence>
<dbReference type="InterPro" id="IPR016039">
    <property type="entry name" value="Thiolase-like"/>
</dbReference>
<dbReference type="Gene3D" id="3.40.47.10">
    <property type="match status" value="1"/>
</dbReference>
<evidence type="ECO:0000256" key="5">
    <source>
        <dbReference type="ARBA" id="ARBA00022832"/>
    </source>
</evidence>
<accession>A0A0A8BAK6</accession>
<feature type="domain" description="Beta-ketoacyl-[acyl-carrier-protein] synthase III C-terminal" evidence="10">
    <location>
        <begin position="296"/>
        <end position="384"/>
    </location>
</feature>
<comment type="similarity">
    <text evidence="2">Belongs to the thiolase-like superfamily. FabH family.</text>
</comment>
<dbReference type="InterPro" id="IPR013747">
    <property type="entry name" value="ACP_syn_III_C"/>
</dbReference>
<dbReference type="STRING" id="1531429.JI75_05310"/>
<dbReference type="OrthoDB" id="9815506at2"/>
<keyword evidence="3" id="KW-0444">Lipid biosynthesis</keyword>
<keyword evidence="4" id="KW-0808">Transferase</keyword>
<keyword evidence="5" id="KW-0276">Fatty acid metabolism</keyword>
<evidence type="ECO:0000313" key="13">
    <source>
        <dbReference type="Proteomes" id="UP000031121"/>
    </source>
</evidence>
<dbReference type="KEGG" id="cbac:JI75_05310"/>
<evidence type="ECO:0000313" key="12">
    <source>
        <dbReference type="EMBL" id="AJC12172.1"/>
    </source>
</evidence>
<sequence length="385" mass="40071">MGCTITGCGKAAPKLVVTNDDLAHLVDTDDEWIVQRTGIRARRIAQGESATDLAVAAAEAALGIESDSAVERSGWRRPASGSKAVDPASIDLVICMTISPDAAMPSQAALVRRRLGAQRAVCFDLNAACSGCVYGLSVAESMMAAANAPGSARNPLRRALVIGVERLSRVVDWSDRSTCILFGDGAGAVLLEWSDAETGIRSTFLRNTDDIDGVLTLGAGRKDDLPPLFAALAAEQASARQSAGPAKAAPGFEKSADQAPESALDPQGFPPHIAMSGQAVFRFATAAVVEAIEEACARAGADVDEVDLIVPHQANERIIRYAAKKLGLPMERFQLSIESSANTSAASALMALTDALVQERLRVGDTAVMVGFGGGLTAGSVLFHL</sequence>
<evidence type="ECO:0000256" key="6">
    <source>
        <dbReference type="ARBA" id="ARBA00023098"/>
    </source>
</evidence>
<keyword evidence="6" id="KW-0443">Lipid metabolism</keyword>
<dbReference type="PANTHER" id="PTHR43091:SF1">
    <property type="entry name" value="BETA-KETOACYL-[ACYL-CARRIER-PROTEIN] SYNTHASE III, CHLOROPLASTIC"/>
    <property type="match status" value="1"/>
</dbReference>
<feature type="region of interest" description="Disordered" evidence="9">
    <location>
        <begin position="242"/>
        <end position="263"/>
    </location>
</feature>
<dbReference type="RefSeq" id="WP_039689303.1">
    <property type="nucleotide sequence ID" value="NZ_CP009302.1"/>
</dbReference>
<name>A0A0A8BAK6_9ACTN</name>
<reference evidence="13" key="1">
    <citation type="submission" date="2014-08" db="EMBL/GenBank/DDBJ databases">
        <title>Coriobacteriaceae sp. complete genome.</title>
        <authorList>
            <person name="Looft T."/>
            <person name="Bayles D.O."/>
            <person name="Stanton T.B."/>
        </authorList>
    </citation>
    <scope>NUCLEOTIDE SEQUENCE [LARGE SCALE GENOMIC DNA]</scope>
    <source>
        <strain evidence="13">68-1-3</strain>
    </source>
</reference>
<evidence type="ECO:0000256" key="9">
    <source>
        <dbReference type="SAM" id="MobiDB-lite"/>
    </source>
</evidence>
<evidence type="ECO:0000256" key="2">
    <source>
        <dbReference type="ARBA" id="ARBA00008642"/>
    </source>
</evidence>
<dbReference type="AlphaFoldDB" id="A0A0A8BAK6"/>
<dbReference type="EMBL" id="CP009302">
    <property type="protein sequence ID" value="AJC12172.1"/>
    <property type="molecule type" value="Genomic_DNA"/>
</dbReference>
<dbReference type="Pfam" id="PF08545">
    <property type="entry name" value="ACP_syn_III"/>
    <property type="match status" value="1"/>
</dbReference>
<keyword evidence="7" id="KW-0275">Fatty acid biosynthesis</keyword>
<evidence type="ECO:0000256" key="3">
    <source>
        <dbReference type="ARBA" id="ARBA00022516"/>
    </source>
</evidence>
<dbReference type="PANTHER" id="PTHR43091">
    <property type="entry name" value="3-OXOACYL-[ACYL-CARRIER-PROTEIN] SYNTHASE"/>
    <property type="match status" value="1"/>
</dbReference>
<evidence type="ECO:0000256" key="7">
    <source>
        <dbReference type="ARBA" id="ARBA00023160"/>
    </source>
</evidence>
<evidence type="ECO:0000259" key="11">
    <source>
        <dbReference type="Pfam" id="PF08545"/>
    </source>
</evidence>
<comment type="pathway">
    <text evidence="1">Lipid metabolism.</text>
</comment>
<organism evidence="12 13">
    <name type="scientific">Berryella intestinalis</name>
    <dbReference type="NCBI Taxonomy" id="1531429"/>
    <lineage>
        <taxon>Bacteria</taxon>
        <taxon>Bacillati</taxon>
        <taxon>Actinomycetota</taxon>
        <taxon>Coriobacteriia</taxon>
        <taxon>Eggerthellales</taxon>
        <taxon>Eggerthellaceae</taxon>
        <taxon>Berryella</taxon>
    </lineage>
</organism>
<keyword evidence="13" id="KW-1185">Reference proteome</keyword>
<evidence type="ECO:0000259" key="10">
    <source>
        <dbReference type="Pfam" id="PF08541"/>
    </source>
</evidence>
<dbReference type="CDD" id="cd00830">
    <property type="entry name" value="KAS_III"/>
    <property type="match status" value="1"/>
</dbReference>
<dbReference type="InterPro" id="IPR013751">
    <property type="entry name" value="ACP_syn_III_N"/>
</dbReference>
<dbReference type="NCBIfam" id="NF006829">
    <property type="entry name" value="PRK09352.1"/>
    <property type="match status" value="1"/>
</dbReference>
<proteinExistence type="inferred from homology"/>